<reference evidence="2" key="1">
    <citation type="submission" date="2019-08" db="EMBL/GenBank/DDBJ databases">
        <authorList>
            <person name="Kucharzyk K."/>
            <person name="Murdoch R.W."/>
            <person name="Higgins S."/>
            <person name="Loffler F."/>
        </authorList>
    </citation>
    <scope>NUCLEOTIDE SEQUENCE</scope>
</reference>
<protein>
    <submittedName>
        <fullName evidence="2">Uncharacterized protein</fullName>
    </submittedName>
</protein>
<name>A0A644SUK4_9ZZZZ</name>
<proteinExistence type="predicted"/>
<gene>
    <name evidence="2" type="ORF">SDC9_02874</name>
</gene>
<feature type="region of interest" description="Disordered" evidence="1">
    <location>
        <begin position="13"/>
        <end position="32"/>
    </location>
</feature>
<accession>A0A644SUK4</accession>
<feature type="compositionally biased region" description="Polar residues" evidence="1">
    <location>
        <begin position="119"/>
        <end position="128"/>
    </location>
</feature>
<evidence type="ECO:0000256" key="1">
    <source>
        <dbReference type="SAM" id="MobiDB-lite"/>
    </source>
</evidence>
<dbReference type="AlphaFoldDB" id="A0A644SUK4"/>
<dbReference type="EMBL" id="VSSQ01000004">
    <property type="protein sequence ID" value="MPL57372.1"/>
    <property type="molecule type" value="Genomic_DNA"/>
</dbReference>
<organism evidence="2">
    <name type="scientific">bioreactor metagenome</name>
    <dbReference type="NCBI Taxonomy" id="1076179"/>
    <lineage>
        <taxon>unclassified sequences</taxon>
        <taxon>metagenomes</taxon>
        <taxon>ecological metagenomes</taxon>
    </lineage>
</organism>
<comment type="caution">
    <text evidence="2">The sequence shown here is derived from an EMBL/GenBank/DDBJ whole genome shotgun (WGS) entry which is preliminary data.</text>
</comment>
<evidence type="ECO:0000313" key="2">
    <source>
        <dbReference type="EMBL" id="MPL57372.1"/>
    </source>
</evidence>
<sequence length="448" mass="48121">MRVHVRIFFSQSVAHGGKGPPPCSGADQGRERPRRPLVQALTAVPYLPCFKRPQRQPTAKPCQMCRIVGILALSAEHGQQGGCGCHWQHGLAFALLLASHVAGDSPNAGKQCRGKSHAQNRAGPQQHCQGIARRAPKQGKPQGPANACRAGQQGHKNSAEGHVAAKVGEAGMESKRGDSSVPFVENANPYCVKNARAVPHVWRWQRGGDSPPAYAPAVPENERQQRQYCHVGVGKNPKRRWLGNWCSAFPRKVPQFHEGNVLKQRGHINVFPAVHLDGLMRNVAGIEHKQPFTKAGVARCALQTGNRTPVERQAAGPAADAPVARKGKNSWRNCAHMQKSPGRNLSGLKAAKEGQLGLLTHRGLNNNARAQATGADGKGPHAAVGELVTHALQIGIEATLGLNVGVAHKIADLGLFAAKDAFLAHTFLRICKKIVQFKCGKNKARAEK</sequence>
<feature type="region of interest" description="Disordered" evidence="1">
    <location>
        <begin position="106"/>
        <end position="161"/>
    </location>
</feature>
<feature type="compositionally biased region" description="Low complexity" evidence="1">
    <location>
        <begin position="314"/>
        <end position="324"/>
    </location>
</feature>
<feature type="region of interest" description="Disordered" evidence="1">
    <location>
        <begin position="308"/>
        <end position="329"/>
    </location>
</feature>